<protein>
    <submittedName>
        <fullName evidence="3">Barstar family protein</fullName>
    </submittedName>
</protein>
<comment type="similarity">
    <text evidence="1">Belongs to the barstar family.</text>
</comment>
<reference evidence="3 4" key="1">
    <citation type="submission" date="2023-11" db="EMBL/GenBank/DDBJ databases">
        <authorList>
            <person name="Ouyang M.-Y."/>
        </authorList>
    </citation>
    <scope>NUCLEOTIDE SEQUENCE [LARGE SCALE GENOMIC DNA]</scope>
    <source>
        <strain evidence="3 4">OY6</strain>
    </source>
</reference>
<evidence type="ECO:0000313" key="4">
    <source>
        <dbReference type="Proteomes" id="UP001284537"/>
    </source>
</evidence>
<sequence length="134" mass="14803">MSDNQGFITADSINAELIVYECQQNGWLIYTLPSNICSKDQFFKAVRDNLPLEPPLQNKKSWDALADSLWSGLDSLPDSNILIIWPDTTTIKTKAPEDFDIAMEILVDLPHSLANAKLTLGKTKNLLGAVAILS</sequence>
<dbReference type="Pfam" id="PF01337">
    <property type="entry name" value="Barstar"/>
    <property type="match status" value="1"/>
</dbReference>
<comment type="caution">
    <text evidence="3">The sequence shown here is derived from an EMBL/GenBank/DDBJ whole genome shotgun (WGS) entry which is preliminary data.</text>
</comment>
<dbReference type="Gene3D" id="3.30.370.10">
    <property type="entry name" value="Barstar-like"/>
    <property type="match status" value="1"/>
</dbReference>
<evidence type="ECO:0000256" key="1">
    <source>
        <dbReference type="ARBA" id="ARBA00006845"/>
    </source>
</evidence>
<dbReference type="SUPFAM" id="SSF52038">
    <property type="entry name" value="Barstar-related"/>
    <property type="match status" value="1"/>
</dbReference>
<proteinExistence type="inferred from homology"/>
<evidence type="ECO:0000313" key="3">
    <source>
        <dbReference type="EMBL" id="MDX8130246.1"/>
    </source>
</evidence>
<name>A0ABU4UL72_9GAMM</name>
<dbReference type="InterPro" id="IPR000468">
    <property type="entry name" value="Barstar"/>
</dbReference>
<feature type="domain" description="Barstar (barnase inhibitor)" evidence="2">
    <location>
        <begin position="35"/>
        <end position="115"/>
    </location>
</feature>
<keyword evidence="4" id="KW-1185">Reference proteome</keyword>
<dbReference type="RefSeq" id="WP_319963140.1">
    <property type="nucleotide sequence ID" value="NZ_JAXARY010000035.1"/>
</dbReference>
<organism evidence="3 4">
    <name type="scientific">Methylomonas defluvii</name>
    <dbReference type="NCBI Taxonomy" id="3045149"/>
    <lineage>
        <taxon>Bacteria</taxon>
        <taxon>Pseudomonadati</taxon>
        <taxon>Pseudomonadota</taxon>
        <taxon>Gammaproteobacteria</taxon>
        <taxon>Methylococcales</taxon>
        <taxon>Methylococcaceae</taxon>
        <taxon>Methylomonas</taxon>
    </lineage>
</organism>
<dbReference type="EMBL" id="JAXARY010000035">
    <property type="protein sequence ID" value="MDX8130246.1"/>
    <property type="molecule type" value="Genomic_DNA"/>
</dbReference>
<dbReference type="Proteomes" id="UP001284537">
    <property type="component" value="Unassembled WGS sequence"/>
</dbReference>
<evidence type="ECO:0000259" key="2">
    <source>
        <dbReference type="Pfam" id="PF01337"/>
    </source>
</evidence>
<accession>A0ABU4UL72</accession>
<gene>
    <name evidence="3" type="ORF">QLH52_23350</name>
</gene>
<dbReference type="InterPro" id="IPR035905">
    <property type="entry name" value="Barstar-like_sf"/>
</dbReference>